<keyword evidence="6 8" id="KW-0067">ATP-binding</keyword>
<comment type="similarity">
    <text evidence="2 8">Belongs to the glutamate--cysteine ligase type 1 family. Type 1 subfamily.</text>
</comment>
<dbReference type="GO" id="GO:0006750">
    <property type="term" value="P:glutathione biosynthetic process"/>
    <property type="evidence" value="ECO:0007669"/>
    <property type="project" value="UniProtKB-UniRule"/>
</dbReference>
<dbReference type="Proteomes" id="UP000614287">
    <property type="component" value="Unassembled WGS sequence"/>
</dbReference>
<dbReference type="GO" id="GO:0005829">
    <property type="term" value="C:cytosol"/>
    <property type="evidence" value="ECO:0007669"/>
    <property type="project" value="TreeGrafter"/>
</dbReference>
<keyword evidence="3 8" id="KW-0436">Ligase</keyword>
<protein>
    <recommendedName>
        <fullName evidence="8">Glutamate--cysteine ligase</fullName>
        <ecNumber evidence="8">6.3.2.2</ecNumber>
    </recommendedName>
    <alternativeName>
        <fullName evidence="8">Gamma-ECS</fullName>
        <shortName evidence="8">GCS</shortName>
    </alternativeName>
    <alternativeName>
        <fullName evidence="8">Gamma-glutamylcysteine synthetase</fullName>
    </alternativeName>
</protein>
<feature type="domain" description="Glutamate--cysteine ligase" evidence="10">
    <location>
        <begin position="2"/>
        <end position="359"/>
    </location>
</feature>
<comment type="catalytic activity">
    <reaction evidence="7 8 9">
        <text>L-cysteine + L-glutamate + ATP = gamma-L-glutamyl-L-cysteine + ADP + phosphate + H(+)</text>
        <dbReference type="Rhea" id="RHEA:13285"/>
        <dbReference type="ChEBI" id="CHEBI:15378"/>
        <dbReference type="ChEBI" id="CHEBI:29985"/>
        <dbReference type="ChEBI" id="CHEBI:30616"/>
        <dbReference type="ChEBI" id="CHEBI:35235"/>
        <dbReference type="ChEBI" id="CHEBI:43474"/>
        <dbReference type="ChEBI" id="CHEBI:58173"/>
        <dbReference type="ChEBI" id="CHEBI:456216"/>
        <dbReference type="EC" id="6.3.2.2"/>
    </reaction>
</comment>
<reference evidence="11" key="1">
    <citation type="journal article" date="2014" name="Int. J. Syst. Evol. Microbiol.">
        <title>Complete genome sequence of Corynebacterium casei LMG S-19264T (=DSM 44701T), isolated from a smear-ripened cheese.</title>
        <authorList>
            <consortium name="US DOE Joint Genome Institute (JGI-PGF)"/>
            <person name="Walter F."/>
            <person name="Albersmeier A."/>
            <person name="Kalinowski J."/>
            <person name="Ruckert C."/>
        </authorList>
    </citation>
    <scope>NUCLEOTIDE SEQUENCE</scope>
    <source>
        <strain evidence="11">KCTC 32501</strain>
    </source>
</reference>
<keyword evidence="12" id="KW-1185">Reference proteome</keyword>
<accession>A0A8J3G0J8</accession>
<dbReference type="HAMAP" id="MF_00578">
    <property type="entry name" value="Glu_cys_ligase"/>
    <property type="match status" value="1"/>
</dbReference>
<dbReference type="InterPro" id="IPR014746">
    <property type="entry name" value="Gln_synth/guanido_kin_cat_dom"/>
</dbReference>
<evidence type="ECO:0000313" key="11">
    <source>
        <dbReference type="EMBL" id="GHA71180.1"/>
    </source>
</evidence>
<gene>
    <name evidence="8 11" type="primary">gshA</name>
    <name evidence="11" type="ORF">GCM10009007_10080</name>
</gene>
<evidence type="ECO:0000256" key="4">
    <source>
        <dbReference type="ARBA" id="ARBA00022684"/>
    </source>
</evidence>
<dbReference type="EC" id="6.3.2.2" evidence="8"/>
<evidence type="ECO:0000256" key="3">
    <source>
        <dbReference type="ARBA" id="ARBA00022598"/>
    </source>
</evidence>
<keyword evidence="5 8" id="KW-0547">Nucleotide-binding</keyword>
<comment type="caution">
    <text evidence="11">The sequence shown here is derived from an EMBL/GenBank/DDBJ whole genome shotgun (WGS) entry which is preliminary data.</text>
</comment>
<comment type="pathway">
    <text evidence="1 8 9">Sulfur metabolism; glutathione biosynthesis; glutathione from L-cysteine and L-glutamate: step 1/2.</text>
</comment>
<evidence type="ECO:0000256" key="5">
    <source>
        <dbReference type="ARBA" id="ARBA00022741"/>
    </source>
</evidence>
<dbReference type="InterPro" id="IPR007370">
    <property type="entry name" value="Glu_cys_ligase"/>
</dbReference>
<dbReference type="NCBIfam" id="TIGR01434">
    <property type="entry name" value="glu_cys_ligase"/>
    <property type="match status" value="1"/>
</dbReference>
<sequence>MRGIERETLRVDQQGRMSLTAHPAKLGSTLTHELITTDYSESLMEFITPAVSDARAALAELDAVHRFVYHHLGEQMLWSQSMPCLLPSEEQIPIAWYGTSHIGMLKHVYRRGLALRYGKAMQCIAGIHYNFSLSEDLWALLHEHESDESLKSLSAKDYQSERYIALIRNFHRYSWLLMYLFGASPACTSDFLRGRAHTLESLSDDTLYLPYATSLRMSDLGYQNNAQDGLVPPYNTLREYMSSLAKAVRKPYPAYEAIGAQKDGEWVQINTNVLQIENEFYATIRPKRVIRSGERPVEALFDRGVQYIEVRCMDIDPFEPVGISVETTRFLDTFLLFCALSDSPLTNETEGIANTENFARTVKEGRRPALILHRAGESISLQDWGLDLLVQMLPVAQLLDEQNGGDEFAKSLTVQKAKLLDAHLTPSARVLNGIKEHSQSFAAFALAQSRSFADEFAERPLTQEQHEHFEQLAKASLAQQVEVEQNQVGSFDEFITDYRSRTSEHLCREC</sequence>
<dbReference type="EMBL" id="BMZG01000004">
    <property type="protein sequence ID" value="GHA71180.1"/>
    <property type="molecule type" value="Genomic_DNA"/>
</dbReference>
<proteinExistence type="inferred from homology"/>
<dbReference type="GO" id="GO:0046872">
    <property type="term" value="F:metal ion binding"/>
    <property type="evidence" value="ECO:0007669"/>
    <property type="project" value="TreeGrafter"/>
</dbReference>
<dbReference type="InterPro" id="IPR006334">
    <property type="entry name" value="Glut_cys_ligase"/>
</dbReference>
<dbReference type="PANTHER" id="PTHR38761:SF1">
    <property type="entry name" value="GLUTAMATE--CYSTEINE LIGASE"/>
    <property type="match status" value="1"/>
</dbReference>
<organism evidence="11 12">
    <name type="scientific">Formosimonas limnophila</name>
    <dbReference type="NCBI Taxonomy" id="1384487"/>
    <lineage>
        <taxon>Bacteria</taxon>
        <taxon>Pseudomonadati</taxon>
        <taxon>Pseudomonadota</taxon>
        <taxon>Betaproteobacteria</taxon>
        <taxon>Burkholderiales</taxon>
        <taxon>Burkholderiaceae</taxon>
        <taxon>Formosimonas</taxon>
    </lineage>
</organism>
<dbReference type="PANTHER" id="PTHR38761">
    <property type="entry name" value="GLUTAMATE--CYSTEINE LIGASE"/>
    <property type="match status" value="1"/>
</dbReference>
<dbReference type="Gene3D" id="3.30.590.20">
    <property type="match status" value="1"/>
</dbReference>
<evidence type="ECO:0000259" key="10">
    <source>
        <dbReference type="Pfam" id="PF04262"/>
    </source>
</evidence>
<dbReference type="GO" id="GO:0005524">
    <property type="term" value="F:ATP binding"/>
    <property type="evidence" value="ECO:0007669"/>
    <property type="project" value="UniProtKB-KW"/>
</dbReference>
<evidence type="ECO:0000256" key="1">
    <source>
        <dbReference type="ARBA" id="ARBA00005006"/>
    </source>
</evidence>
<dbReference type="GO" id="GO:0004357">
    <property type="term" value="F:glutamate-cysteine ligase activity"/>
    <property type="evidence" value="ECO:0007669"/>
    <property type="project" value="UniProtKB-UniRule"/>
</dbReference>
<evidence type="ECO:0000256" key="7">
    <source>
        <dbReference type="ARBA" id="ARBA00048819"/>
    </source>
</evidence>
<evidence type="ECO:0000256" key="6">
    <source>
        <dbReference type="ARBA" id="ARBA00022840"/>
    </source>
</evidence>
<keyword evidence="4 8" id="KW-0317">Glutathione biosynthesis</keyword>
<dbReference type="AlphaFoldDB" id="A0A8J3G0J8"/>
<dbReference type="Pfam" id="PF04262">
    <property type="entry name" value="Glu_cys_ligase"/>
    <property type="match status" value="1"/>
</dbReference>
<evidence type="ECO:0000313" key="12">
    <source>
        <dbReference type="Proteomes" id="UP000614287"/>
    </source>
</evidence>
<reference evidence="11" key="2">
    <citation type="submission" date="2020-09" db="EMBL/GenBank/DDBJ databases">
        <authorList>
            <person name="Sun Q."/>
            <person name="Kim S."/>
        </authorList>
    </citation>
    <scope>NUCLEOTIDE SEQUENCE</scope>
    <source>
        <strain evidence="11">KCTC 32501</strain>
    </source>
</reference>
<name>A0A8J3G0J8_9BURK</name>
<dbReference type="SUPFAM" id="SSF55931">
    <property type="entry name" value="Glutamine synthetase/guanido kinase"/>
    <property type="match status" value="1"/>
</dbReference>
<dbReference type="UniPathway" id="UPA00142">
    <property type="reaction ID" value="UER00209"/>
</dbReference>
<evidence type="ECO:0000256" key="9">
    <source>
        <dbReference type="RuleBase" id="RU004391"/>
    </source>
</evidence>
<evidence type="ECO:0000256" key="2">
    <source>
        <dbReference type="ARBA" id="ARBA00008772"/>
    </source>
</evidence>
<evidence type="ECO:0000256" key="8">
    <source>
        <dbReference type="HAMAP-Rule" id="MF_00578"/>
    </source>
</evidence>